<reference evidence="2" key="2">
    <citation type="submission" date="2015-10" db="EMBL/GenBank/DDBJ databases">
        <authorList>
            <person name="Gilbert D.G."/>
        </authorList>
    </citation>
    <scope>NUCLEOTIDE SEQUENCE</scope>
    <source>
        <strain evidence="2">GO-13</strain>
    </source>
</reference>
<evidence type="ECO:0000313" key="3">
    <source>
        <dbReference type="EMBL" id="MEC0488107.1"/>
    </source>
</evidence>
<reference evidence="2 4" key="1">
    <citation type="journal article" date="2015" name="Int. J. Syst. Evol. Microbiol.">
        <title>Bacillus glycinifermentans sp. nov., isolated from fermented soybean paste.</title>
        <authorList>
            <person name="Kim S.J."/>
            <person name="Dunlap C.A."/>
            <person name="Kwon S.W."/>
            <person name="Rooney A.P."/>
        </authorList>
    </citation>
    <scope>NUCLEOTIDE SEQUENCE [LARGE SCALE GENOMIC DNA]</scope>
    <source>
        <strain evidence="2 4">GO-13</strain>
    </source>
</reference>
<dbReference type="AlphaFoldDB" id="A0A0J6EL79"/>
<dbReference type="OrthoDB" id="1550554at2"/>
<name>A0A0J6EL79_9BACI</name>
<dbReference type="Proteomes" id="UP001341297">
    <property type="component" value="Unassembled WGS sequence"/>
</dbReference>
<dbReference type="InterPro" id="IPR046537">
    <property type="entry name" value="DUF6602"/>
</dbReference>
<evidence type="ECO:0000259" key="1">
    <source>
        <dbReference type="Pfam" id="PF20247"/>
    </source>
</evidence>
<accession>A0A0J6E7G4</accession>
<sequence length="299" mass="34602">MINTVAEMLLEIKRKEEEAIKKFEKEVVDLKHPTIVGDMYEGIAQKLLNKSIFEEFDLRVVSGQIINKNKEISPQIDCMIVEGEGKQIPSTDKWIYDISQVIAVIEVKKNLNKGDLTDAYKKMVKIESMLDPRDMNRGEFKLFRDAFRSAVGIDIPDHSEISNYDLVTEMMYHNLLLEAMSPLRIVFGFYGYKDMKSLRKGFVRYLKENISSDINHPIKGFGPGNVPNLIFTRNSSLIKINGIPYQPHVDKNGFWDFYTSSNFNPLFHLLEILWTKLSYMVSLLIYLGKILKLKVMLDF</sequence>
<keyword evidence="5" id="KW-1185">Reference proteome</keyword>
<dbReference type="PATRIC" id="fig|1664069.3.peg.634"/>
<protein>
    <recommendedName>
        <fullName evidence="1">DUF6602 domain-containing protein</fullName>
    </recommendedName>
</protein>
<feature type="domain" description="DUF6602" evidence="1">
    <location>
        <begin position="28"/>
        <end position="129"/>
    </location>
</feature>
<evidence type="ECO:0000313" key="2">
    <source>
        <dbReference type="EMBL" id="KRT95445.1"/>
    </source>
</evidence>
<reference evidence="3 5" key="3">
    <citation type="submission" date="2023-03" db="EMBL/GenBank/DDBJ databases">
        <title>Agriculturally important microbes genome sequencing.</title>
        <authorList>
            <person name="Dunlap C."/>
        </authorList>
    </citation>
    <scope>NUCLEOTIDE SEQUENCE [LARGE SCALE GENOMIC DNA]</scope>
    <source>
        <strain evidence="3 5">CBP-3203</strain>
    </source>
</reference>
<accession>A0A0J6EL79</accession>
<evidence type="ECO:0000313" key="4">
    <source>
        <dbReference type="Proteomes" id="UP000036168"/>
    </source>
</evidence>
<evidence type="ECO:0000313" key="5">
    <source>
        <dbReference type="Proteomes" id="UP001341297"/>
    </source>
</evidence>
<gene>
    <name evidence="2" type="ORF">AB447_209605</name>
    <name evidence="3" type="ORF">P8828_25545</name>
</gene>
<comment type="caution">
    <text evidence="2">The sequence shown here is derived from an EMBL/GenBank/DDBJ whole genome shotgun (WGS) entry which is preliminary data.</text>
</comment>
<dbReference type="Proteomes" id="UP000036168">
    <property type="component" value="Unassembled WGS sequence"/>
</dbReference>
<dbReference type="RefSeq" id="WP_048354290.1">
    <property type="nucleotide sequence ID" value="NZ_CP023481.1"/>
</dbReference>
<dbReference type="EMBL" id="JARRTL010000077">
    <property type="protein sequence ID" value="MEC0488107.1"/>
    <property type="molecule type" value="Genomic_DNA"/>
</dbReference>
<dbReference type="Pfam" id="PF20247">
    <property type="entry name" value="DUF6602"/>
    <property type="match status" value="1"/>
</dbReference>
<organism evidence="2 4">
    <name type="scientific">Bacillus glycinifermentans</name>
    <dbReference type="NCBI Taxonomy" id="1664069"/>
    <lineage>
        <taxon>Bacteria</taxon>
        <taxon>Bacillati</taxon>
        <taxon>Bacillota</taxon>
        <taxon>Bacilli</taxon>
        <taxon>Bacillales</taxon>
        <taxon>Bacillaceae</taxon>
        <taxon>Bacillus</taxon>
    </lineage>
</organism>
<proteinExistence type="predicted"/>
<dbReference type="EMBL" id="LECW02000003">
    <property type="protein sequence ID" value="KRT95445.1"/>
    <property type="molecule type" value="Genomic_DNA"/>
</dbReference>